<protein>
    <recommendedName>
        <fullName evidence="3">Transposase</fullName>
    </recommendedName>
</protein>
<keyword evidence="2" id="KW-1185">Reference proteome</keyword>
<evidence type="ECO:0000313" key="1">
    <source>
        <dbReference type="EMBL" id="MCS4486386.1"/>
    </source>
</evidence>
<sequence>MAKFKVLKSSKDKKTQELFKQGETINKTIKYINEHERKLQEAGYELPFFERLDKQGE</sequence>
<name>A0ABT2F289_9STAP</name>
<dbReference type="Proteomes" id="UP001205609">
    <property type="component" value="Unassembled WGS sequence"/>
</dbReference>
<organism evidence="1 2">
    <name type="scientific">Staphylococcus americanisciuri</name>
    <dbReference type="NCBI Taxonomy" id="2973940"/>
    <lineage>
        <taxon>Bacteria</taxon>
        <taxon>Bacillati</taxon>
        <taxon>Bacillota</taxon>
        <taxon>Bacilli</taxon>
        <taxon>Bacillales</taxon>
        <taxon>Staphylococcaceae</taxon>
        <taxon>Staphylococcus</taxon>
    </lineage>
</organism>
<proteinExistence type="predicted"/>
<gene>
    <name evidence="1" type="ORF">NXS11_05685</name>
</gene>
<dbReference type="EMBL" id="JANUXY010000004">
    <property type="protein sequence ID" value="MCS4486386.1"/>
    <property type="molecule type" value="Genomic_DNA"/>
</dbReference>
<dbReference type="RefSeq" id="WP_259199692.1">
    <property type="nucleotide sequence ID" value="NZ_JANUXY010000004.1"/>
</dbReference>
<reference evidence="1 2" key="1">
    <citation type="journal article" date="2023" name="Int. J. Syst. Evol. Microbiol.">
        <title>Streptococcus sciuri sp. nov., Staphylococcus marylandisciuri sp. nov. and Staphylococcus americanisciuri sp. nov., isolated from faeces of eastern grey squirrel (Sciurus carolinensis).</title>
        <authorList>
            <person name="Volokhov D.V."/>
            <person name="Zagorodnyaya T.A."/>
            <person name="Furtak V.A."/>
            <person name="Nattanmai G."/>
            <person name="Randall L."/>
            <person name="Jose S."/>
            <person name="Gao Y."/>
            <person name="Eisenberg T."/>
            <person name="Delmonte P."/>
            <person name="Blom J."/>
            <person name="Mitchell K.K."/>
        </authorList>
    </citation>
    <scope>NUCLEOTIDE SEQUENCE [LARGE SCALE GENOMIC DNA]</scope>
    <source>
        <strain evidence="1 2">GRT3</strain>
    </source>
</reference>
<evidence type="ECO:0000313" key="2">
    <source>
        <dbReference type="Proteomes" id="UP001205609"/>
    </source>
</evidence>
<evidence type="ECO:0008006" key="3">
    <source>
        <dbReference type="Google" id="ProtNLM"/>
    </source>
</evidence>
<comment type="caution">
    <text evidence="1">The sequence shown here is derived from an EMBL/GenBank/DDBJ whole genome shotgun (WGS) entry which is preliminary data.</text>
</comment>
<accession>A0ABT2F289</accession>